<feature type="chain" id="PRO_5045400752" evidence="1">
    <location>
        <begin position="25"/>
        <end position="98"/>
    </location>
</feature>
<evidence type="ECO:0000256" key="1">
    <source>
        <dbReference type="SAM" id="SignalP"/>
    </source>
</evidence>
<keyword evidence="1" id="KW-0732">Signal</keyword>
<dbReference type="EMBL" id="BOSM01000002">
    <property type="protein sequence ID" value="GIP57683.1"/>
    <property type="molecule type" value="Genomic_DNA"/>
</dbReference>
<evidence type="ECO:0000313" key="2">
    <source>
        <dbReference type="EMBL" id="GIP57683.1"/>
    </source>
</evidence>
<organism evidence="2 3">
    <name type="scientific">Paenibacillus woosongensis</name>
    <dbReference type="NCBI Taxonomy" id="307580"/>
    <lineage>
        <taxon>Bacteria</taxon>
        <taxon>Bacillati</taxon>
        <taxon>Bacillota</taxon>
        <taxon>Bacilli</taxon>
        <taxon>Bacillales</taxon>
        <taxon>Paenibacillaceae</taxon>
        <taxon>Paenibacillus</taxon>
    </lineage>
</organism>
<accession>A0ABQ4MP11</accession>
<protein>
    <submittedName>
        <fullName evidence="2">Uncharacterized protein</fullName>
    </submittedName>
</protein>
<keyword evidence="3" id="KW-1185">Reference proteome</keyword>
<feature type="signal peptide" evidence="1">
    <location>
        <begin position="1"/>
        <end position="24"/>
    </location>
</feature>
<dbReference type="RefSeq" id="WP_244996363.1">
    <property type="nucleotide sequence ID" value="NZ_BOSM01000002.1"/>
</dbReference>
<dbReference type="Proteomes" id="UP000681290">
    <property type="component" value="Unassembled WGS sequence"/>
</dbReference>
<sequence>MFRKTLLKLSVLLLVATTILTACGGNNAGGNPANTTGNGAADDAKKEVAFTIGYASGDPATKKSDCRYGQEVYGSESSYQNKGFERNNVIGLPGLVED</sequence>
<reference evidence="2 3" key="1">
    <citation type="submission" date="2021-03" db="EMBL/GenBank/DDBJ databases">
        <title>Antimicrobial resistance genes in bacteria isolated from Japanese honey, and their potential for conferring macrolide and lincosamide resistance in the American foulbrood pathogen Paenibacillus larvae.</title>
        <authorList>
            <person name="Okamoto M."/>
            <person name="Kumagai M."/>
            <person name="Kanamori H."/>
            <person name="Takamatsu D."/>
        </authorList>
    </citation>
    <scope>NUCLEOTIDE SEQUENCE [LARGE SCALE GENOMIC DNA]</scope>
    <source>
        <strain evidence="2 3">J15TS10</strain>
    </source>
</reference>
<proteinExistence type="predicted"/>
<dbReference type="PROSITE" id="PS51257">
    <property type="entry name" value="PROKAR_LIPOPROTEIN"/>
    <property type="match status" value="1"/>
</dbReference>
<evidence type="ECO:0000313" key="3">
    <source>
        <dbReference type="Proteomes" id="UP000681290"/>
    </source>
</evidence>
<comment type="caution">
    <text evidence="2">The sequence shown here is derived from an EMBL/GenBank/DDBJ whole genome shotgun (WGS) entry which is preliminary data.</text>
</comment>
<gene>
    <name evidence="2" type="ORF">J15TS10_14970</name>
</gene>
<name>A0ABQ4MP11_9BACL</name>